<dbReference type="SUPFAM" id="SSF49265">
    <property type="entry name" value="Fibronectin type III"/>
    <property type="match status" value="1"/>
</dbReference>
<name>X1RCX2_9ZZZZ</name>
<dbReference type="InterPro" id="IPR003961">
    <property type="entry name" value="FN3_dom"/>
</dbReference>
<organism evidence="2">
    <name type="scientific">marine sediment metagenome</name>
    <dbReference type="NCBI Taxonomy" id="412755"/>
    <lineage>
        <taxon>unclassified sequences</taxon>
        <taxon>metagenomes</taxon>
        <taxon>ecological metagenomes</taxon>
    </lineage>
</organism>
<evidence type="ECO:0000259" key="1">
    <source>
        <dbReference type="PROSITE" id="PS50853"/>
    </source>
</evidence>
<gene>
    <name evidence="2" type="ORF">S12H4_10070</name>
</gene>
<comment type="caution">
    <text evidence="2">The sequence shown here is derived from an EMBL/GenBank/DDBJ whole genome shotgun (WGS) entry which is preliminary data.</text>
</comment>
<evidence type="ECO:0000313" key="2">
    <source>
        <dbReference type="EMBL" id="GAI60980.1"/>
    </source>
</evidence>
<dbReference type="EMBL" id="BARW01004227">
    <property type="protein sequence ID" value="GAI60980.1"/>
    <property type="molecule type" value="Genomic_DNA"/>
</dbReference>
<dbReference type="Gene3D" id="2.60.40.10">
    <property type="entry name" value="Immunoglobulins"/>
    <property type="match status" value="1"/>
</dbReference>
<feature type="domain" description="Fibronectin type-III" evidence="1">
    <location>
        <begin position="1"/>
        <end position="54"/>
    </location>
</feature>
<sequence length="105" mass="11424">ETTDWESGKSTSDTFSASIAELAPSTAYHFRAVARNSMGVSYGGDETFTTIGLHYHLNVKNVDLPYEDKDETKELHVLLKNLSPTSKDAGADGEVVIDVKYEPAA</sequence>
<proteinExistence type="predicted"/>
<dbReference type="InterPro" id="IPR013783">
    <property type="entry name" value="Ig-like_fold"/>
</dbReference>
<reference evidence="2" key="1">
    <citation type="journal article" date="2014" name="Front. Microbiol.">
        <title>High frequency of phylogenetically diverse reductive dehalogenase-homologous genes in deep subseafloor sedimentary metagenomes.</title>
        <authorList>
            <person name="Kawai M."/>
            <person name="Futagami T."/>
            <person name="Toyoda A."/>
            <person name="Takaki Y."/>
            <person name="Nishi S."/>
            <person name="Hori S."/>
            <person name="Arai W."/>
            <person name="Tsubouchi T."/>
            <person name="Morono Y."/>
            <person name="Uchiyama I."/>
            <person name="Ito T."/>
            <person name="Fujiyama A."/>
            <person name="Inagaki F."/>
            <person name="Takami H."/>
        </authorList>
    </citation>
    <scope>NUCLEOTIDE SEQUENCE</scope>
    <source>
        <strain evidence="2">Expedition CK06-06</strain>
    </source>
</reference>
<dbReference type="AlphaFoldDB" id="X1RCX2"/>
<feature type="non-terminal residue" evidence="2">
    <location>
        <position position="1"/>
    </location>
</feature>
<protein>
    <recommendedName>
        <fullName evidence="1">Fibronectin type-III domain-containing protein</fullName>
    </recommendedName>
</protein>
<dbReference type="InterPro" id="IPR036116">
    <property type="entry name" value="FN3_sf"/>
</dbReference>
<accession>X1RCX2</accession>
<dbReference type="PROSITE" id="PS50853">
    <property type="entry name" value="FN3"/>
    <property type="match status" value="1"/>
</dbReference>